<comment type="subcellular location">
    <subcellularLocation>
        <location evidence="1">Cell projection</location>
        <location evidence="1">Cilium</location>
    </subcellularLocation>
</comment>
<dbReference type="SUPFAM" id="SSF48452">
    <property type="entry name" value="TPR-like"/>
    <property type="match status" value="1"/>
</dbReference>
<proteinExistence type="predicted"/>
<feature type="region of interest" description="Disordered" evidence="7">
    <location>
        <begin position="1375"/>
        <end position="1394"/>
    </location>
</feature>
<feature type="domain" description="IFT140 first beta-propeller" evidence="8">
    <location>
        <begin position="3"/>
        <end position="401"/>
    </location>
</feature>
<evidence type="ECO:0000259" key="10">
    <source>
        <dbReference type="Pfam" id="PF24760"/>
    </source>
</evidence>
<dbReference type="InterPro" id="IPR011990">
    <property type="entry name" value="TPR-like_helical_dom_sf"/>
</dbReference>
<dbReference type="InterPro" id="IPR056156">
    <property type="entry name" value="TPR_IF140_C"/>
</dbReference>
<dbReference type="SUPFAM" id="SSF50978">
    <property type="entry name" value="WD40 repeat-like"/>
    <property type="match status" value="1"/>
</dbReference>
<dbReference type="PANTHER" id="PTHR15722">
    <property type="entry name" value="IFT140/172-RELATED"/>
    <property type="match status" value="1"/>
</dbReference>
<protein>
    <submittedName>
        <fullName evidence="12">Intraflagellar transport protein 140</fullName>
    </submittedName>
</protein>
<dbReference type="InterPro" id="IPR056155">
    <property type="entry name" value="Beta-prop_IFT140_2nd"/>
</dbReference>
<evidence type="ECO:0000259" key="9">
    <source>
        <dbReference type="Pfam" id="PF23385"/>
    </source>
</evidence>
<sequence>MTLYFDYRVKIGDPSPTATFTNIEWHQQHPFLAVALHSPERGGALYICDDLGDRLKDIDPATHPTAAVTCLAWHPHRRTLVICWQNGEIRIWNGDSEYTLVQTTRQTVILQAIWSTQGSKFLTIDSLDEVGVWRLDARGQLVSLFYAKPASGQPVALAMRLAKAGLDMAGLARKAVAGDERALDMFSAWRPKTAGRKTAVQMDSTSFYMATNSGCVYYVNEGGTVKEVLKGKGVIQKLLYHDKEDYLLVIVEGLNLSYYSVDPTGNLQEVTTVKLSSSPTLTGCSVVWAGAGVLACAVGDITVRIWEPGTGDSYSLIFTRNDQQPTPRESISTLAFSKAKGLLCGSTNTGTVVIWKVNGKGYDAWTQVASTKLKHTVEQATWGINHLAINTVGTVYILREHQMSAMFHNKVLVIQTSASQMLVSVGDETVELNTDLQVSGIALNDELVAAWSGKVVAVYHLVPLSSMNVIGSFTCECISAGIYEQSLVVLTSKGKIEVLTLQGTVKQSIETDGQPITLSLTGHFMTVSTMTGILQVWDLSRREAKPFSKLKDLIEAIDDFGEAISAVCNSNGTKVALTAASSSLTPMPAIFVWSIDEDTMFSHYFNKPSDPLRFVVSMHWDIEEPRLLVCEARRPNIQHNNNRRYSAATLSRHAEFMAPMTILVSFLSAPGEGMILKDSMPMDDEFVSLLGIDLPHFIVIKKSSPQKITGSRVLMKEFEGLEECDSQTKSAVINFSFSLSVGDLDQAFKAIRNIKSLAVWTSLAKMCVKGRRLDVAKICLGHMGHTRGVAALKAAEKEPEEDTRLAALALQLGMVNEAEQLYIKCGRHDLLNKLYQYSDQWDKAIDVAQKQDRIHLRNTYHNYGKYLESSGDTEGAAHMYQRAETHRHEVPRMLLGNLPALEKYITESKDPFLLKWWAQFKEMKGDKAVATKFYDEANDYMSLVRMMCHSDDVERAAQIAESTGDPAACYYLAGRYEAMGMLPTAVHFYTRATAYTNAIRLCKEQGLEDQLWALSLSAGAREQAEAAKYLESVSPDKAVLLYHKSGLFHKALDLAFRYNQYDAVELVASELTAEDDKELLMKCADYFIEQAHFEKAVHLLAIAKQYDSAIKIAWEHNVMLNDELAEKLSPQEGHENRNELLETLADCALAQANYHLATKKYTQAGNKTKAMKALLKSGDTEKIVFFANVTRQKEMYIMAANYLQSLDWRVKPELLKNIISFYSKGKAPHLLANFYIACAQVEVDDFRNYHKALGALAEASKTLDGPQGEQYNQLKEVINRKTALVNKFLDASRHFERGENDGGLDICRVLLKSESDIIRKGDIYALMIENTVKRNDLAMAKTLLHELRMSQPGDNVEFYLTKDVLVKLGVETEASGDEQVPSDADDGDVIDETI</sequence>
<evidence type="ECO:0000259" key="11">
    <source>
        <dbReference type="Pfam" id="PF24762"/>
    </source>
</evidence>
<dbReference type="SMART" id="SM00320">
    <property type="entry name" value="WD40"/>
    <property type="match status" value="3"/>
</dbReference>
<name>A0A146MDQ0_LYGHE</name>
<dbReference type="InterPro" id="IPR056154">
    <property type="entry name" value="Beta-prop_IFT140_1st"/>
</dbReference>
<dbReference type="Pfam" id="PF24762">
    <property type="entry name" value="TPR_IF140-IFT172"/>
    <property type="match status" value="1"/>
</dbReference>
<dbReference type="GO" id="GO:0035721">
    <property type="term" value="P:intraciliary retrograde transport"/>
    <property type="evidence" value="ECO:0007669"/>
    <property type="project" value="TreeGrafter"/>
</dbReference>
<dbReference type="PANTHER" id="PTHR15722:SF7">
    <property type="entry name" value="INTRAFLAGELLAR TRANSPORT PROTEIN 140 HOMOLOG"/>
    <property type="match status" value="1"/>
</dbReference>
<feature type="compositionally biased region" description="Acidic residues" evidence="7">
    <location>
        <begin position="1383"/>
        <end position="1394"/>
    </location>
</feature>
<reference evidence="12" key="1">
    <citation type="journal article" date="2016" name="Gigascience">
        <title>De novo construction of an expanded transcriptome assembly for the western tarnished plant bug, Lygus hesperus.</title>
        <authorList>
            <person name="Tassone E.E."/>
            <person name="Geib S.M."/>
            <person name="Hall B."/>
            <person name="Fabrick J.A."/>
            <person name="Brent C.S."/>
            <person name="Hull J.J."/>
        </authorList>
    </citation>
    <scope>NUCLEOTIDE SEQUENCE</scope>
</reference>
<evidence type="ECO:0000256" key="3">
    <source>
        <dbReference type="ARBA" id="ARBA00022737"/>
    </source>
</evidence>
<dbReference type="InterPro" id="IPR015943">
    <property type="entry name" value="WD40/YVTN_repeat-like_dom_sf"/>
</dbReference>
<evidence type="ECO:0000256" key="1">
    <source>
        <dbReference type="ARBA" id="ARBA00004138"/>
    </source>
</evidence>
<dbReference type="EMBL" id="GDHC01001304">
    <property type="protein sequence ID" value="JAQ17325.1"/>
    <property type="molecule type" value="Transcribed_RNA"/>
</dbReference>
<evidence type="ECO:0000256" key="6">
    <source>
        <dbReference type="ARBA" id="ARBA00023273"/>
    </source>
</evidence>
<keyword evidence="3" id="KW-0677">Repeat</keyword>
<dbReference type="Gene3D" id="2.130.10.10">
    <property type="entry name" value="YVTN repeat-like/Quinoprotein amine dehydrogenase"/>
    <property type="match status" value="2"/>
</dbReference>
<dbReference type="Pfam" id="PF23383">
    <property type="entry name" value="Beta-prop_IFT140_1st"/>
    <property type="match status" value="1"/>
</dbReference>
<keyword evidence="5" id="KW-0969">Cilium</keyword>
<evidence type="ECO:0000259" key="8">
    <source>
        <dbReference type="Pfam" id="PF23383"/>
    </source>
</evidence>
<evidence type="ECO:0000256" key="2">
    <source>
        <dbReference type="ARBA" id="ARBA00022574"/>
    </source>
</evidence>
<dbReference type="SUPFAM" id="SSF101908">
    <property type="entry name" value="Putative isomerase YbhE"/>
    <property type="match status" value="1"/>
</dbReference>
<dbReference type="GO" id="GO:0005930">
    <property type="term" value="C:axoneme"/>
    <property type="evidence" value="ECO:0007669"/>
    <property type="project" value="TreeGrafter"/>
</dbReference>
<feature type="domain" description="IF140/IFT172/WDR19 TPR" evidence="11">
    <location>
        <begin position="742"/>
        <end position="1221"/>
    </location>
</feature>
<gene>
    <name evidence="12" type="primary">IFT140_1</name>
    <name evidence="12" type="ORF">g.89920</name>
</gene>
<evidence type="ECO:0000313" key="12">
    <source>
        <dbReference type="EMBL" id="JAQ17325.1"/>
    </source>
</evidence>
<organism evidence="12">
    <name type="scientific">Lygus hesperus</name>
    <name type="common">Western plant bug</name>
    <dbReference type="NCBI Taxonomy" id="30085"/>
    <lineage>
        <taxon>Eukaryota</taxon>
        <taxon>Metazoa</taxon>
        <taxon>Ecdysozoa</taxon>
        <taxon>Arthropoda</taxon>
        <taxon>Hexapoda</taxon>
        <taxon>Insecta</taxon>
        <taxon>Pterygota</taxon>
        <taxon>Neoptera</taxon>
        <taxon>Paraneoptera</taxon>
        <taxon>Hemiptera</taxon>
        <taxon>Heteroptera</taxon>
        <taxon>Panheteroptera</taxon>
        <taxon>Cimicomorpha</taxon>
        <taxon>Miridae</taxon>
        <taxon>Mirini</taxon>
        <taxon>Lygus</taxon>
    </lineage>
</organism>
<dbReference type="InterPro" id="IPR001680">
    <property type="entry name" value="WD40_rpt"/>
</dbReference>
<dbReference type="Pfam" id="PF24760">
    <property type="entry name" value="TPR_IF140_C"/>
    <property type="match status" value="1"/>
</dbReference>
<keyword evidence="2" id="KW-0853">WD repeat</keyword>
<feature type="domain" description="IF140 C-terminal TPR" evidence="10">
    <location>
        <begin position="1230"/>
        <end position="1348"/>
    </location>
</feature>
<dbReference type="GO" id="GO:0036064">
    <property type="term" value="C:ciliary basal body"/>
    <property type="evidence" value="ECO:0007669"/>
    <property type="project" value="TreeGrafter"/>
</dbReference>
<evidence type="ECO:0000256" key="7">
    <source>
        <dbReference type="SAM" id="MobiDB-lite"/>
    </source>
</evidence>
<dbReference type="Gene3D" id="1.25.40.470">
    <property type="match status" value="2"/>
</dbReference>
<keyword evidence="6" id="KW-0966">Cell projection</keyword>
<dbReference type="GO" id="GO:0030991">
    <property type="term" value="C:intraciliary transport particle A"/>
    <property type="evidence" value="ECO:0007669"/>
    <property type="project" value="TreeGrafter"/>
</dbReference>
<dbReference type="InterPro" id="IPR056168">
    <property type="entry name" value="TPR_IF140/IFT172/WDR19"/>
</dbReference>
<feature type="domain" description="IFT140 second beta-propeller" evidence="9">
    <location>
        <begin position="410"/>
        <end position="702"/>
    </location>
</feature>
<dbReference type="Pfam" id="PF23385">
    <property type="entry name" value="Beta-prop_IFT140_2nd"/>
    <property type="match status" value="1"/>
</dbReference>
<evidence type="ECO:0000256" key="5">
    <source>
        <dbReference type="ARBA" id="ARBA00023069"/>
    </source>
</evidence>
<evidence type="ECO:0000256" key="4">
    <source>
        <dbReference type="ARBA" id="ARBA00022803"/>
    </source>
</evidence>
<keyword evidence="12" id="KW-0282">Flagellum</keyword>
<dbReference type="InterPro" id="IPR036322">
    <property type="entry name" value="WD40_repeat_dom_sf"/>
</dbReference>
<keyword evidence="4" id="KW-0802">TPR repeat</keyword>
<dbReference type="FunFam" id="1.25.40.470:FF:000015">
    <property type="entry name" value="Intraflagellar transport particle protein 140"/>
    <property type="match status" value="1"/>
</dbReference>
<accession>A0A146MDQ0</accession>